<evidence type="ECO:0000259" key="2">
    <source>
        <dbReference type="Pfam" id="PF13478"/>
    </source>
</evidence>
<dbReference type="Gene3D" id="3.40.50.720">
    <property type="entry name" value="NAD(P)-binding Rossmann-like Domain"/>
    <property type="match status" value="1"/>
</dbReference>
<dbReference type="Proteomes" id="UP001399917">
    <property type="component" value="Unassembled WGS sequence"/>
</dbReference>
<keyword evidence="4" id="KW-1185">Reference proteome</keyword>
<feature type="domain" description="XdhC Rossmann" evidence="2">
    <location>
        <begin position="147"/>
        <end position="287"/>
    </location>
</feature>
<dbReference type="Pfam" id="PF13478">
    <property type="entry name" value="XdhC_C"/>
    <property type="match status" value="1"/>
</dbReference>
<dbReference type="InterPro" id="IPR052698">
    <property type="entry name" value="MoCofactor_Util/Proc"/>
</dbReference>
<dbReference type="RefSeq" id="WP_344845181.1">
    <property type="nucleotide sequence ID" value="NZ_BAABDF010000006.1"/>
</dbReference>
<name>A0ABP7K4R4_9RHOB</name>
<dbReference type="Pfam" id="PF02625">
    <property type="entry name" value="XdhC_CoxI"/>
    <property type="match status" value="1"/>
</dbReference>
<dbReference type="PANTHER" id="PTHR30388">
    <property type="entry name" value="ALDEHYDE OXIDOREDUCTASE MOLYBDENUM COFACTOR ASSEMBLY PROTEIN"/>
    <property type="match status" value="1"/>
</dbReference>
<evidence type="ECO:0000313" key="3">
    <source>
        <dbReference type="EMBL" id="GAA3863689.1"/>
    </source>
</evidence>
<dbReference type="NCBIfam" id="TIGR02964">
    <property type="entry name" value="xanthine_xdhC"/>
    <property type="match status" value="1"/>
</dbReference>
<dbReference type="InterPro" id="IPR014308">
    <property type="entry name" value="Xanthine_DH_XdhC"/>
</dbReference>
<feature type="domain" description="XdhC- CoxI" evidence="1">
    <location>
        <begin position="13"/>
        <end position="62"/>
    </location>
</feature>
<comment type="caution">
    <text evidence="3">The sequence shown here is derived from an EMBL/GenBank/DDBJ whole genome shotgun (WGS) entry which is preliminary data.</text>
</comment>
<evidence type="ECO:0000313" key="4">
    <source>
        <dbReference type="Proteomes" id="UP001399917"/>
    </source>
</evidence>
<proteinExistence type="predicted"/>
<dbReference type="EMBL" id="BAABDF010000006">
    <property type="protein sequence ID" value="GAA3863689.1"/>
    <property type="molecule type" value="Genomic_DNA"/>
</dbReference>
<accession>A0ABP7K4R4</accession>
<dbReference type="InterPro" id="IPR003777">
    <property type="entry name" value="XdhC_CoxI"/>
</dbReference>
<evidence type="ECO:0000259" key="1">
    <source>
        <dbReference type="Pfam" id="PF02625"/>
    </source>
</evidence>
<dbReference type="PANTHER" id="PTHR30388:SF6">
    <property type="entry name" value="XANTHINE DEHYDROGENASE SUBUNIT A-RELATED"/>
    <property type="match status" value="1"/>
</dbReference>
<organism evidence="3 4">
    <name type="scientific">Celeribacter arenosi</name>
    <dbReference type="NCBI Taxonomy" id="792649"/>
    <lineage>
        <taxon>Bacteria</taxon>
        <taxon>Pseudomonadati</taxon>
        <taxon>Pseudomonadota</taxon>
        <taxon>Alphaproteobacteria</taxon>
        <taxon>Rhodobacterales</taxon>
        <taxon>Roseobacteraceae</taxon>
        <taxon>Celeribacter</taxon>
    </lineage>
</organism>
<sequence length="303" mass="31947">MSFDLHALRAAIHAHGVVARVVVAAVEGSTPREVGAAMLVWDGGQSGTIGGGTLEFEAASRAFCAPRLSRIALGPSLGQCCGGAVTILSEVFDSVEEITGEVYARGPGEMPFGVKKALAEARAQGTVEPMLLGEWMIEPVAPARRPLWVWGAGHVGRAIVGTLAPLPDFAITWVDTGAERFPDALPEGVDILYDAAPETLMRYAPENAEHLIVTFSHTLDLALCHGALLRGFASAGLIGSKTKWARFRSRLRDLGHSDAQISRICCPIGQPELGKHPQAIAVGVAARLISRSGTEENVRGCTG</sequence>
<reference evidence="4" key="1">
    <citation type="journal article" date="2019" name="Int. J. Syst. Evol. Microbiol.">
        <title>The Global Catalogue of Microorganisms (GCM) 10K type strain sequencing project: providing services to taxonomists for standard genome sequencing and annotation.</title>
        <authorList>
            <consortium name="The Broad Institute Genomics Platform"/>
            <consortium name="The Broad Institute Genome Sequencing Center for Infectious Disease"/>
            <person name="Wu L."/>
            <person name="Ma J."/>
        </authorList>
    </citation>
    <scope>NUCLEOTIDE SEQUENCE [LARGE SCALE GENOMIC DNA]</scope>
    <source>
        <strain evidence="4">JCM 17190</strain>
    </source>
</reference>
<dbReference type="InterPro" id="IPR027051">
    <property type="entry name" value="XdhC_Rossmann_dom"/>
</dbReference>
<gene>
    <name evidence="3" type="primary">xdhC</name>
    <name evidence="3" type="ORF">GCM10022404_12630</name>
</gene>
<protein>
    <submittedName>
        <fullName evidence="3">Xanthine dehydrogenase accessory protein XdhC</fullName>
    </submittedName>
</protein>